<keyword evidence="1" id="KW-1133">Transmembrane helix</keyword>
<feature type="transmembrane region" description="Helical" evidence="1">
    <location>
        <begin position="205"/>
        <end position="232"/>
    </location>
</feature>
<evidence type="ECO:0000313" key="4">
    <source>
        <dbReference type="Proteomes" id="UP001149165"/>
    </source>
</evidence>
<dbReference type="AlphaFoldDB" id="A0A9W9ETG4"/>
<reference evidence="3" key="1">
    <citation type="submission" date="2022-11" db="EMBL/GenBank/DDBJ databases">
        <authorList>
            <person name="Petersen C."/>
        </authorList>
    </citation>
    <scope>NUCLEOTIDE SEQUENCE</scope>
    <source>
        <strain evidence="3">IBT 30069</strain>
    </source>
</reference>
<dbReference type="PANTHER" id="PTHR38794">
    <property type="entry name" value="INTEGRAL MEMBRANE PROTEIN"/>
    <property type="match status" value="1"/>
</dbReference>
<dbReference type="OrthoDB" id="3918601at2759"/>
<feature type="domain" description="Rhodopsin" evidence="2">
    <location>
        <begin position="31"/>
        <end position="268"/>
    </location>
</feature>
<feature type="transmembrane region" description="Helical" evidence="1">
    <location>
        <begin position="125"/>
        <end position="150"/>
    </location>
</feature>
<sequence length="307" mass="34026">MGYRFRNDSIGPTINVISWFLMVVNILAVFARVGAKFRLFHKVKSDDFIIIVSMLFSIVQCICVSMAVGSGYGNHSDKISGSESVIVMENLYAGYIVFIASLCLSKLSLSTFIGNLTLVSEHRRFARVVSISVILWTFIALIGAIFGAAFECGVSRMWALWNIRCYNLIAWRYFICISNVMTDALLVAQDLMIACPIQATLKKRVVVATVFLSRVLVTGAIIAELIFTIRAVNSVDPAYNFCLVTVLQGLVQCLSIVTASQGQLKPFVVWMEPRRHEVRDDTQDQPASSSSTSELPLLVAPRTAYII</sequence>
<dbReference type="Pfam" id="PF20684">
    <property type="entry name" value="Fung_rhodopsin"/>
    <property type="match status" value="1"/>
</dbReference>
<comment type="caution">
    <text evidence="3">The sequence shown here is derived from an EMBL/GenBank/DDBJ whole genome shotgun (WGS) entry which is preliminary data.</text>
</comment>
<keyword evidence="1" id="KW-0472">Membrane</keyword>
<dbReference type="InterPro" id="IPR049326">
    <property type="entry name" value="Rhodopsin_dom_fungi"/>
</dbReference>
<evidence type="ECO:0000259" key="2">
    <source>
        <dbReference type="Pfam" id="PF20684"/>
    </source>
</evidence>
<feature type="transmembrane region" description="Helical" evidence="1">
    <location>
        <begin position="47"/>
        <end position="72"/>
    </location>
</feature>
<accession>A0A9W9ETG4</accession>
<protein>
    <recommendedName>
        <fullName evidence="2">Rhodopsin domain-containing protein</fullName>
    </recommendedName>
</protein>
<evidence type="ECO:0000256" key="1">
    <source>
        <dbReference type="SAM" id="Phobius"/>
    </source>
</evidence>
<keyword evidence="1" id="KW-0812">Transmembrane</keyword>
<dbReference type="PANTHER" id="PTHR38794:SF2">
    <property type="entry name" value="INTEGRAL MEMBRANE PROTEIN"/>
    <property type="match status" value="1"/>
</dbReference>
<keyword evidence="4" id="KW-1185">Reference proteome</keyword>
<dbReference type="Proteomes" id="UP001149165">
    <property type="component" value="Unassembled WGS sequence"/>
</dbReference>
<feature type="transmembrane region" description="Helical" evidence="1">
    <location>
        <begin position="170"/>
        <end position="193"/>
    </location>
</feature>
<feature type="transmembrane region" description="Helical" evidence="1">
    <location>
        <begin position="92"/>
        <end position="113"/>
    </location>
</feature>
<evidence type="ECO:0000313" key="3">
    <source>
        <dbReference type="EMBL" id="KAJ5087535.1"/>
    </source>
</evidence>
<feature type="transmembrane region" description="Helical" evidence="1">
    <location>
        <begin position="16"/>
        <end position="35"/>
    </location>
</feature>
<proteinExistence type="predicted"/>
<organism evidence="3 4">
    <name type="scientific">Penicillium angulare</name>
    <dbReference type="NCBI Taxonomy" id="116970"/>
    <lineage>
        <taxon>Eukaryota</taxon>
        <taxon>Fungi</taxon>
        <taxon>Dikarya</taxon>
        <taxon>Ascomycota</taxon>
        <taxon>Pezizomycotina</taxon>
        <taxon>Eurotiomycetes</taxon>
        <taxon>Eurotiomycetidae</taxon>
        <taxon>Eurotiales</taxon>
        <taxon>Aspergillaceae</taxon>
        <taxon>Penicillium</taxon>
    </lineage>
</organism>
<name>A0A9W9ETG4_9EURO</name>
<reference evidence="3" key="2">
    <citation type="journal article" date="2023" name="IMA Fungus">
        <title>Comparative genomic study of the Penicillium genus elucidates a diverse pangenome and 15 lateral gene transfer events.</title>
        <authorList>
            <person name="Petersen C."/>
            <person name="Sorensen T."/>
            <person name="Nielsen M.R."/>
            <person name="Sondergaard T.E."/>
            <person name="Sorensen J.L."/>
            <person name="Fitzpatrick D.A."/>
            <person name="Frisvad J.C."/>
            <person name="Nielsen K.L."/>
        </authorList>
    </citation>
    <scope>NUCLEOTIDE SEQUENCE</scope>
    <source>
        <strain evidence="3">IBT 30069</strain>
    </source>
</reference>
<dbReference type="EMBL" id="JAPQKH010000007">
    <property type="protein sequence ID" value="KAJ5087535.1"/>
    <property type="molecule type" value="Genomic_DNA"/>
</dbReference>
<gene>
    <name evidence="3" type="ORF">N7456_011151</name>
</gene>